<dbReference type="OrthoDB" id="88467at2759"/>
<feature type="domain" description="Laminin G" evidence="4">
    <location>
        <begin position="332"/>
        <end position="562"/>
    </location>
</feature>
<name>A0A8S9Z9C7_9TREM</name>
<keyword evidence="1 2" id="KW-1015">Disulfide bond</keyword>
<feature type="domain" description="EGF-like" evidence="5">
    <location>
        <begin position="286"/>
        <end position="326"/>
    </location>
</feature>
<dbReference type="PROSITE" id="PS50026">
    <property type="entry name" value="EGF_3"/>
    <property type="match status" value="1"/>
</dbReference>
<comment type="caution">
    <text evidence="2">Lacks conserved residue(s) required for the propagation of feature annotation.</text>
</comment>
<dbReference type="GO" id="GO:0016020">
    <property type="term" value="C:membrane"/>
    <property type="evidence" value="ECO:0007669"/>
    <property type="project" value="UniProtKB-SubCell"/>
</dbReference>
<evidence type="ECO:0000259" key="4">
    <source>
        <dbReference type="PROSITE" id="PS50025"/>
    </source>
</evidence>
<feature type="compositionally biased region" description="Polar residues" evidence="3">
    <location>
        <begin position="652"/>
        <end position="663"/>
    </location>
</feature>
<dbReference type="PROSITE" id="PS50025">
    <property type="entry name" value="LAM_G_DOMAIN"/>
    <property type="match status" value="1"/>
</dbReference>
<accession>A0A8S9Z9C7</accession>
<dbReference type="Gene3D" id="2.10.25.10">
    <property type="entry name" value="Laminin"/>
    <property type="match status" value="1"/>
</dbReference>
<dbReference type="SUPFAM" id="SSF49899">
    <property type="entry name" value="Concanavalin A-like lectins/glucanases"/>
    <property type="match status" value="2"/>
</dbReference>
<feature type="region of interest" description="Disordered" evidence="3">
    <location>
        <begin position="1"/>
        <end position="41"/>
    </location>
</feature>
<dbReference type="EMBL" id="JTDE01001045">
    <property type="protein sequence ID" value="KAF7259777.1"/>
    <property type="molecule type" value="Genomic_DNA"/>
</dbReference>
<reference evidence="6" key="1">
    <citation type="submission" date="2019-07" db="EMBL/GenBank/DDBJ databases">
        <title>Annotation for the trematode Paragonimus miyazaki's.</title>
        <authorList>
            <person name="Choi Y.-J."/>
        </authorList>
    </citation>
    <scope>NUCLEOTIDE SEQUENCE</scope>
    <source>
        <strain evidence="6">Japan</strain>
    </source>
</reference>
<feature type="region of interest" description="Disordered" evidence="3">
    <location>
        <begin position="650"/>
        <end position="670"/>
    </location>
</feature>
<dbReference type="SUPFAM" id="SSF57196">
    <property type="entry name" value="EGF/Laminin"/>
    <property type="match status" value="1"/>
</dbReference>
<evidence type="ECO:0000313" key="6">
    <source>
        <dbReference type="EMBL" id="KAF7259777.1"/>
    </source>
</evidence>
<evidence type="ECO:0000259" key="5">
    <source>
        <dbReference type="PROSITE" id="PS50026"/>
    </source>
</evidence>
<dbReference type="SMART" id="SM00282">
    <property type="entry name" value="LamG"/>
    <property type="match status" value="2"/>
</dbReference>
<evidence type="ECO:0008006" key="8">
    <source>
        <dbReference type="Google" id="ProtNLM"/>
    </source>
</evidence>
<dbReference type="InterPro" id="IPR001791">
    <property type="entry name" value="Laminin_G"/>
</dbReference>
<dbReference type="InterPro" id="IPR000742">
    <property type="entry name" value="EGF"/>
</dbReference>
<gene>
    <name evidence="6" type="ORF">EG68_09625</name>
</gene>
<dbReference type="PANTHER" id="PTHR15036">
    <property type="entry name" value="PIKACHURIN-LIKE PROTEIN"/>
    <property type="match status" value="1"/>
</dbReference>
<evidence type="ECO:0000256" key="2">
    <source>
        <dbReference type="PROSITE-ProRule" id="PRU00076"/>
    </source>
</evidence>
<feature type="compositionally biased region" description="Polar residues" evidence="3">
    <location>
        <begin position="20"/>
        <end position="39"/>
    </location>
</feature>
<evidence type="ECO:0000313" key="7">
    <source>
        <dbReference type="Proteomes" id="UP000822476"/>
    </source>
</evidence>
<dbReference type="InterPro" id="IPR001881">
    <property type="entry name" value="EGF-like_Ca-bd_dom"/>
</dbReference>
<dbReference type="InterPro" id="IPR050372">
    <property type="entry name" value="Neurexin-related_CASP"/>
</dbReference>
<dbReference type="SMART" id="SM00181">
    <property type="entry name" value="EGF"/>
    <property type="match status" value="1"/>
</dbReference>
<dbReference type="Gene3D" id="2.60.120.200">
    <property type="match status" value="2"/>
</dbReference>
<dbReference type="Pfam" id="PF02210">
    <property type="entry name" value="Laminin_G_2"/>
    <property type="match status" value="1"/>
</dbReference>
<dbReference type="Pfam" id="PF00008">
    <property type="entry name" value="EGF"/>
    <property type="match status" value="1"/>
</dbReference>
<evidence type="ECO:0000256" key="3">
    <source>
        <dbReference type="SAM" id="MobiDB-lite"/>
    </source>
</evidence>
<dbReference type="PROSITE" id="PS01186">
    <property type="entry name" value="EGF_2"/>
    <property type="match status" value="1"/>
</dbReference>
<organism evidence="6 7">
    <name type="scientific">Paragonimus skrjabini miyazakii</name>
    <dbReference type="NCBI Taxonomy" id="59628"/>
    <lineage>
        <taxon>Eukaryota</taxon>
        <taxon>Metazoa</taxon>
        <taxon>Spiralia</taxon>
        <taxon>Lophotrochozoa</taxon>
        <taxon>Platyhelminthes</taxon>
        <taxon>Trematoda</taxon>
        <taxon>Digenea</taxon>
        <taxon>Plagiorchiida</taxon>
        <taxon>Troglotremata</taxon>
        <taxon>Troglotrematidae</taxon>
        <taxon>Paragonimus</taxon>
    </lineage>
</organism>
<feature type="compositionally biased region" description="Basic and acidic residues" evidence="3">
    <location>
        <begin position="8"/>
        <end position="17"/>
    </location>
</feature>
<proteinExistence type="predicted"/>
<dbReference type="PANTHER" id="PTHR15036:SF85">
    <property type="entry name" value="SP2353, ISOFORM A"/>
    <property type="match status" value="1"/>
</dbReference>
<protein>
    <recommendedName>
        <fullName evidence="8">Agrin</fullName>
    </recommendedName>
</protein>
<evidence type="ECO:0000256" key="1">
    <source>
        <dbReference type="ARBA" id="ARBA00023157"/>
    </source>
</evidence>
<dbReference type="AlphaFoldDB" id="A0A8S9Z9C7"/>
<feature type="disulfide bond" evidence="2">
    <location>
        <begin position="316"/>
        <end position="325"/>
    </location>
</feature>
<dbReference type="CDD" id="cd00110">
    <property type="entry name" value="LamG"/>
    <property type="match status" value="1"/>
</dbReference>
<feature type="region of interest" description="Disordered" evidence="3">
    <location>
        <begin position="259"/>
        <end position="288"/>
    </location>
</feature>
<sequence length="785" mass="87797">MFAFDLGPKNELHRDVPSRGSVQVNEPQLESDQTTTTGRQFDPRTTLLVRAPVTLEQPVLVELHLMVRLLLDGSLLEYRVTPTEQEQMWVENLQDHQFSLFLVDGGFVECNYLDGQTPDRLFVVRASIPIRPGHVHVVRAGVSANRPWLQLDHHERTTARDIEIRRTGWSGSGTVHMGGYRTIVIGRPLIAPMSKNDPLLNTHETFGFSGCLLRFMVQAGTLSRAQEIDLISGDRTELAWLGVERLPSGLSEAPLCTAVQSQSTQSTNHDRKLLQSDARQESPREQMDPCSAQKKPLCYNGGLCFATGTEEYECVCQPGWQGQRCEQVASIIPQFYGTSFIRLMGPTGKQAMQGKRLFIELGFLVTKTPGLLFLVPPADTAGNDQFIAAYVNTEGNLVVVGRMGRTQPLLRTQSSWPPSVDTHSSLIMLQYNATVQLHQWHTLIIEKRNKALIVRLDDRPKQRIKLVLPQFRKYSKKQKQKLLAFNLSKSPIYLGGYDLQNDQATFLEIRTGMVGAIQKININGAEVILAGPPASNVPADERLKNRNTEFWMNVSQWQGPPCGPAHSPCGMDQLKSVCRPLGSRASCACTTPLRLWHILQTQPGTSDDRAEQQACEQRQLELESLKTGLVDIGNTKAKNFNEHDDVQYDELPTQQKQPHSDTTGGTGEKIRTADPFSLERCGKLAVNFSGNTIFTFENLVHSTSGGRVALILDNHMVSGEFLHHSRNFRRKNHIYLGGAFLSVTGLPWEYQQNVTACIADLFVSEQEVSLLDSWDEIRGPIRQCN</sequence>
<comment type="caution">
    <text evidence="6">The sequence shown here is derived from an EMBL/GenBank/DDBJ whole genome shotgun (WGS) entry which is preliminary data.</text>
</comment>
<keyword evidence="2" id="KW-0245">EGF-like domain</keyword>
<keyword evidence="7" id="KW-1185">Reference proteome</keyword>
<dbReference type="GO" id="GO:0005509">
    <property type="term" value="F:calcium ion binding"/>
    <property type="evidence" value="ECO:0007669"/>
    <property type="project" value="InterPro"/>
</dbReference>
<dbReference type="CDD" id="cd00054">
    <property type="entry name" value="EGF_CA"/>
    <property type="match status" value="1"/>
</dbReference>
<dbReference type="PROSITE" id="PS00022">
    <property type="entry name" value="EGF_1"/>
    <property type="match status" value="1"/>
</dbReference>
<dbReference type="SMART" id="SM00179">
    <property type="entry name" value="EGF_CA"/>
    <property type="match status" value="1"/>
</dbReference>
<dbReference type="Proteomes" id="UP000822476">
    <property type="component" value="Unassembled WGS sequence"/>
</dbReference>
<feature type="compositionally biased region" description="Basic and acidic residues" evidence="3">
    <location>
        <begin position="268"/>
        <end position="287"/>
    </location>
</feature>
<dbReference type="InterPro" id="IPR013320">
    <property type="entry name" value="ConA-like_dom_sf"/>
</dbReference>